<keyword evidence="7" id="KW-0433">Leucine-rich repeat</keyword>
<evidence type="ECO:0000256" key="30">
    <source>
        <dbReference type="ARBA" id="ARBA00043156"/>
    </source>
</evidence>
<evidence type="ECO:0000256" key="40">
    <source>
        <dbReference type="ARBA" id="ARBA00048839"/>
    </source>
</evidence>
<dbReference type="InterPro" id="IPR001611">
    <property type="entry name" value="Leu-rich_rpt"/>
</dbReference>
<comment type="catalytic activity">
    <reaction evidence="35">
        <text>a 14alpha-methyl steroid + 3 reduced [NADPH--hemoprotein reductase] + 3 O2 = a Delta(14) steroid + formate + 3 oxidized [NADPH--hemoprotein reductase] + 4 H2O + 4 H(+)</text>
        <dbReference type="Rhea" id="RHEA:54028"/>
        <dbReference type="Rhea" id="RHEA-COMP:11964"/>
        <dbReference type="Rhea" id="RHEA-COMP:11965"/>
        <dbReference type="ChEBI" id="CHEBI:15377"/>
        <dbReference type="ChEBI" id="CHEBI:15378"/>
        <dbReference type="ChEBI" id="CHEBI:15379"/>
        <dbReference type="ChEBI" id="CHEBI:15740"/>
        <dbReference type="ChEBI" id="CHEBI:57618"/>
        <dbReference type="ChEBI" id="CHEBI:58210"/>
        <dbReference type="ChEBI" id="CHEBI:138029"/>
        <dbReference type="ChEBI" id="CHEBI:138031"/>
        <dbReference type="EC" id="1.14.14.154"/>
    </reaction>
    <physiologicalReaction direction="left-to-right" evidence="35">
        <dbReference type="Rhea" id="RHEA:54029"/>
    </physiologicalReaction>
</comment>
<evidence type="ECO:0000256" key="25">
    <source>
        <dbReference type="ARBA" id="ARBA00038974"/>
    </source>
</evidence>
<evidence type="ECO:0000256" key="43">
    <source>
        <dbReference type="ARBA" id="ARBA00049450"/>
    </source>
</evidence>
<dbReference type="GO" id="GO:0005506">
    <property type="term" value="F:iron ion binding"/>
    <property type="evidence" value="ECO:0007669"/>
    <property type="project" value="InterPro"/>
</dbReference>
<comment type="cofactor">
    <cofactor evidence="1 44">
        <name>heme</name>
        <dbReference type="ChEBI" id="CHEBI:30413"/>
    </cofactor>
</comment>
<dbReference type="AlphaFoldDB" id="S7PZA6"/>
<evidence type="ECO:0000256" key="11">
    <source>
        <dbReference type="ARBA" id="ARBA00022737"/>
    </source>
</evidence>
<feature type="region of interest" description="Disordered" evidence="45">
    <location>
        <begin position="17"/>
        <end position="106"/>
    </location>
</feature>
<evidence type="ECO:0000256" key="41">
    <source>
        <dbReference type="ARBA" id="ARBA00048866"/>
    </source>
</evidence>
<dbReference type="InterPro" id="IPR001128">
    <property type="entry name" value="Cyt_P450"/>
</dbReference>
<dbReference type="SUPFAM" id="SSF48264">
    <property type="entry name" value="Cytochrome P450"/>
    <property type="match status" value="1"/>
</dbReference>
<keyword evidence="13" id="KW-0256">Endoplasmic reticulum</keyword>
<dbReference type="Pfam" id="PF13855">
    <property type="entry name" value="LRR_8"/>
    <property type="match status" value="2"/>
</dbReference>
<evidence type="ECO:0000256" key="10">
    <source>
        <dbReference type="ARBA" id="ARBA00022723"/>
    </source>
</evidence>
<evidence type="ECO:0000256" key="22">
    <source>
        <dbReference type="ARBA" id="ARBA00023166"/>
    </source>
</evidence>
<comment type="catalytic activity">
    <reaction evidence="33">
        <text>a 14alpha-hydroxymethyl steroid + reduced [NADPH--hemoprotein reductase] + O2 = a 14alpha-formyl steroid + oxidized [NADPH--hemoprotein reductase] + 2 H2O + H(+)</text>
        <dbReference type="Rhea" id="RHEA:68064"/>
        <dbReference type="Rhea" id="RHEA-COMP:11964"/>
        <dbReference type="Rhea" id="RHEA-COMP:11965"/>
        <dbReference type="ChEBI" id="CHEBI:15377"/>
        <dbReference type="ChEBI" id="CHEBI:15378"/>
        <dbReference type="ChEBI" id="CHEBI:15379"/>
        <dbReference type="ChEBI" id="CHEBI:57618"/>
        <dbReference type="ChEBI" id="CHEBI:58210"/>
        <dbReference type="ChEBI" id="CHEBI:176901"/>
        <dbReference type="ChEBI" id="CHEBI:176902"/>
    </reaction>
    <physiologicalReaction direction="left-to-right" evidence="33">
        <dbReference type="Rhea" id="RHEA:68065"/>
    </physiologicalReaction>
</comment>
<evidence type="ECO:0000256" key="45">
    <source>
        <dbReference type="SAM" id="MobiDB-lite"/>
    </source>
</evidence>
<evidence type="ECO:0000256" key="24">
    <source>
        <dbReference type="ARBA" id="ARBA00037887"/>
    </source>
</evidence>
<dbReference type="GO" id="GO:0008398">
    <property type="term" value="F:sterol 14-demethylase activity"/>
    <property type="evidence" value="ECO:0007669"/>
    <property type="project" value="UniProtKB-EC"/>
</dbReference>
<dbReference type="SMART" id="SM00364">
    <property type="entry name" value="LRR_BAC"/>
    <property type="match status" value="12"/>
</dbReference>
<keyword evidence="9" id="KW-0812">Transmembrane</keyword>
<dbReference type="PANTHER" id="PTHR48051:SF1">
    <property type="entry name" value="RAS SUPPRESSOR PROTEIN 1"/>
    <property type="match status" value="1"/>
</dbReference>
<sequence>ETISEEVEDITSLFKKESESELMEKPGFIKKTSDLLKGASDGKPSDQIYETHPAMDTLGIHYDTATSSSESKPKRNEEQRKTLSKTVDTRDSSQSTTKTSQGPSLSITEMTAKYQASAEFLSHEILGKISPQLSEEYQKGLNLRSGNFTINLKAKGLQEFPKGILKTKCVKYLYLDQNKIKGFKRADLYNLLGLEILSLQDNGLSSFPTEIQLLRNLRILNVSHNQISHIPKEISQLKKIRQLFLNNNYIENFPSGVESLRNLKILSLANNNLKYIPDTLSSLKNLSILNLEYNQLTIFPKVLCFLSKLISLNLTGNLISSLPKEIRELKNLEKLLLDHNKLTFLSVEIFQLLKMQELQLTDNKLEVISHGIENFRKLRILILDKNLLKEIPENISHCVMLECLSLSDNQLTKLPKNIHKLKNLRKFNLNRNNIVRIPEDISHLNNILSLGLSGNIIIDVPIEIKNCKKITKVELSYNKIMYFPIGLCALEYLYYLIINGNYISEIPVDISFSKQLLHLEFNENKLLIFSEHLCSLINLQYLDLSKNQIRTIPSSISNMASLQVLILCCNKFQTFPIQVCTLANLQVLDISENQIQKIPSEICNLKRIQKLNISSNQFIYFPTELCQLQSLKELNMSQKNGRKKSPPYIFSPIPFLGHAIAFGKSPIEFLENAYEKYGPVFSFTMVGKTFTYLLGSDAAALLFNSKNEDLNAEDVYSRLTTPVFGKGVAYDVPNPVFLEQKKMLKSGLNIAHFRQHVSIIENETKEYFQSWGESGEKNLFEALSELIILTASHCLHGKEIRSQLNEKVAQLYADLDGGFSHAAWLLPGWLPLPSFRRRDRAHREIKSIFYKAIQKRRQSEEKIDDILQTLLDSTYKDGHPLTDDEVAGMLIGLLLAGQHTSSTTSAWMGFFLARDKTLQEKCYLEQKAVCGENLPPLTYDQLKDLNLLDRCIKETLRLRPPIMTMMRMAKTPQIVAGYTIPPGHQVCVSPTVNQRLKDSWSERLHFNPDRYLQDNPASGEKFAYVPFGAGRHRCIGENFAYVQIKTIWSTMLRLYEFDLIDGYFPTVNYTTMIHTPENPIIRYKRRSK</sequence>
<evidence type="ECO:0000256" key="20">
    <source>
        <dbReference type="ARBA" id="ARBA00023098"/>
    </source>
</evidence>
<evidence type="ECO:0000313" key="47">
    <source>
        <dbReference type="EMBL" id="EPQ13887.1"/>
    </source>
</evidence>
<dbReference type="PRINTS" id="PR00385">
    <property type="entry name" value="P450"/>
</dbReference>
<evidence type="ECO:0000256" key="2">
    <source>
        <dbReference type="ARBA" id="ARBA00004111"/>
    </source>
</evidence>
<reference evidence="47 48" key="1">
    <citation type="journal article" date="2013" name="Nat. Commun.">
        <title>Genome analysis reveals insights into physiology and longevity of the Brandt's bat Myotis brandtii.</title>
        <authorList>
            <person name="Seim I."/>
            <person name="Fang X."/>
            <person name="Xiong Z."/>
            <person name="Lobanov A.V."/>
            <person name="Huang Z."/>
            <person name="Ma S."/>
            <person name="Feng Y."/>
            <person name="Turanov A.A."/>
            <person name="Zhu Y."/>
            <person name="Lenz T.L."/>
            <person name="Gerashchenko M.V."/>
            <person name="Fan D."/>
            <person name="Hee Yim S."/>
            <person name="Yao X."/>
            <person name="Jordan D."/>
            <person name="Xiong Y."/>
            <person name="Ma Y."/>
            <person name="Lyapunov A.N."/>
            <person name="Chen G."/>
            <person name="Kulakova O.I."/>
            <person name="Sun Y."/>
            <person name="Lee S.G."/>
            <person name="Bronson R.T."/>
            <person name="Moskalev A.A."/>
            <person name="Sunyaev S.R."/>
            <person name="Zhang G."/>
            <person name="Krogh A."/>
            <person name="Wang J."/>
            <person name="Gladyshev V.N."/>
        </authorList>
    </citation>
    <scope>NUCLEOTIDE SEQUENCE [LARGE SCALE GENOMIC DNA]</scope>
</reference>
<keyword evidence="10 44" id="KW-0479">Metal-binding</keyword>
<feature type="compositionally biased region" description="Polar residues" evidence="45">
    <location>
        <begin position="92"/>
        <end position="106"/>
    </location>
</feature>
<keyword evidence="6" id="KW-0153">Cholesterol metabolism</keyword>
<evidence type="ECO:0000256" key="39">
    <source>
        <dbReference type="ARBA" id="ARBA00048736"/>
    </source>
</evidence>
<comment type="catalytic activity">
    <reaction evidence="38">
        <text>32-oxolanosterol + reduced [NADPH--hemoprotein reductase] + O2 = 4,4-dimethyl-5alpha-cholesta-8,14,24-trien-3beta-ol + formate + oxidized [NADPH--hemoprotein reductase] + H2O + 2 H(+)</text>
        <dbReference type="Rhea" id="RHEA:75111"/>
        <dbReference type="Rhea" id="RHEA-COMP:11964"/>
        <dbReference type="Rhea" id="RHEA-COMP:11965"/>
        <dbReference type="ChEBI" id="CHEBI:15377"/>
        <dbReference type="ChEBI" id="CHEBI:15378"/>
        <dbReference type="ChEBI" id="CHEBI:15379"/>
        <dbReference type="ChEBI" id="CHEBI:15740"/>
        <dbReference type="ChEBI" id="CHEBI:17813"/>
        <dbReference type="ChEBI" id="CHEBI:57618"/>
        <dbReference type="ChEBI" id="CHEBI:58210"/>
        <dbReference type="ChEBI" id="CHEBI:166681"/>
    </reaction>
    <physiologicalReaction direction="left-to-right" evidence="38">
        <dbReference type="Rhea" id="RHEA:75112"/>
    </physiologicalReaction>
</comment>
<feature type="domain" description="Disease resistance R13L4/SHOC-2-like LRR" evidence="46">
    <location>
        <begin position="517"/>
        <end position="641"/>
    </location>
</feature>
<proteinExistence type="inferred from homology"/>
<keyword evidence="23" id="KW-0753">Steroid metabolism</keyword>
<keyword evidence="16" id="KW-0560">Oxidoreductase</keyword>
<evidence type="ECO:0000256" key="27">
    <source>
        <dbReference type="ARBA" id="ARBA00042370"/>
    </source>
</evidence>
<evidence type="ECO:0000256" key="23">
    <source>
        <dbReference type="ARBA" id="ARBA00023221"/>
    </source>
</evidence>
<organism evidence="47 48">
    <name type="scientific">Myotis brandtii</name>
    <name type="common">Brandt's bat</name>
    <dbReference type="NCBI Taxonomy" id="109478"/>
    <lineage>
        <taxon>Eukaryota</taxon>
        <taxon>Metazoa</taxon>
        <taxon>Chordata</taxon>
        <taxon>Craniata</taxon>
        <taxon>Vertebrata</taxon>
        <taxon>Euteleostomi</taxon>
        <taxon>Mammalia</taxon>
        <taxon>Eutheria</taxon>
        <taxon>Laurasiatheria</taxon>
        <taxon>Chiroptera</taxon>
        <taxon>Yangochiroptera</taxon>
        <taxon>Vespertilionidae</taxon>
        <taxon>Myotis</taxon>
    </lineage>
</organism>
<comment type="catalytic activity">
    <reaction evidence="43">
        <text>a 14alpha-formyl steroid + reduced [NADPH--hemoprotein reductase] + O2 = a Delta(14) steroid + formate + oxidized [NADPH--hemoprotein reductase] + H2O + 2 H(+)</text>
        <dbReference type="Rhea" id="RHEA:68068"/>
        <dbReference type="Rhea" id="RHEA-COMP:11964"/>
        <dbReference type="Rhea" id="RHEA-COMP:11965"/>
        <dbReference type="ChEBI" id="CHEBI:15377"/>
        <dbReference type="ChEBI" id="CHEBI:15378"/>
        <dbReference type="ChEBI" id="CHEBI:15379"/>
        <dbReference type="ChEBI" id="CHEBI:15740"/>
        <dbReference type="ChEBI" id="CHEBI:57618"/>
        <dbReference type="ChEBI" id="CHEBI:58210"/>
        <dbReference type="ChEBI" id="CHEBI:138031"/>
        <dbReference type="ChEBI" id="CHEBI:176902"/>
    </reaction>
    <physiologicalReaction direction="left-to-right" evidence="43">
        <dbReference type="Rhea" id="RHEA:68069"/>
    </physiologicalReaction>
</comment>
<dbReference type="PRINTS" id="PR00465">
    <property type="entry name" value="EP450IV"/>
</dbReference>
<dbReference type="InterPro" id="IPR017972">
    <property type="entry name" value="Cyt_P450_CS"/>
</dbReference>
<dbReference type="Proteomes" id="UP000052978">
    <property type="component" value="Unassembled WGS sequence"/>
</dbReference>
<evidence type="ECO:0000256" key="4">
    <source>
        <dbReference type="ARBA" id="ARBA00010617"/>
    </source>
</evidence>
<feature type="non-terminal residue" evidence="47">
    <location>
        <position position="1"/>
    </location>
</feature>
<evidence type="ECO:0000256" key="7">
    <source>
        <dbReference type="ARBA" id="ARBA00022614"/>
    </source>
</evidence>
<comment type="function">
    <text evidence="31">Sterol 14alpha-demethylase that plays a critical role in the cholesterol biosynthesis pathway, being cholesterol the major sterol component in mammalian membranes as well as a precursor for bile acid and steroid hormone synthesis. Cytochrome P450 monooxygenase that catalyzes the three-step oxidative removal of the 14alpha-methyl group (C-32) of sterols such as lanosterol (lanosta-8,24-dien-3beta-ol) and 24,25-dihydrolanosterol (DHL) in the form of formate, and converts the sterols to 4,4-dimethyl-5alpha-cholesta-8,14,24-trien-3beta-ol and 4,4-dimethyl-8,14-cholestadien-3beta-ol, respectively, which are intermediates of cholesterol biosynthesis. Can also demethylate substrates not intrinsic to mammals, such as eburicol (24-methylene-24,25-dihydrolanosterol), but at a lower rate than DHL.</text>
</comment>
<dbReference type="Pfam" id="PF23598">
    <property type="entry name" value="LRR_14"/>
    <property type="match status" value="2"/>
</dbReference>
<dbReference type="GO" id="GO:0005789">
    <property type="term" value="C:endoplasmic reticulum membrane"/>
    <property type="evidence" value="ECO:0007669"/>
    <property type="project" value="UniProtKB-SubCell"/>
</dbReference>
<evidence type="ECO:0000256" key="6">
    <source>
        <dbReference type="ARBA" id="ARBA00022548"/>
    </source>
</evidence>
<keyword evidence="5" id="KW-0444">Lipid biosynthesis</keyword>
<evidence type="ECO:0000256" key="13">
    <source>
        <dbReference type="ARBA" id="ARBA00022824"/>
    </source>
</evidence>
<dbReference type="GO" id="GO:0008168">
    <property type="term" value="F:methyltransferase activity"/>
    <property type="evidence" value="ECO:0007669"/>
    <property type="project" value="UniProtKB-KW"/>
</dbReference>
<dbReference type="EMBL" id="KE163803">
    <property type="protein sequence ID" value="EPQ13887.1"/>
    <property type="molecule type" value="Genomic_DNA"/>
</dbReference>
<dbReference type="Gene3D" id="3.80.10.10">
    <property type="entry name" value="Ribonuclease Inhibitor"/>
    <property type="match status" value="5"/>
</dbReference>
<evidence type="ECO:0000259" key="46">
    <source>
        <dbReference type="Pfam" id="PF23598"/>
    </source>
</evidence>
<accession>S7PZA6</accession>
<keyword evidence="17 44" id="KW-0408">Iron</keyword>
<dbReference type="InterPro" id="IPR003591">
    <property type="entry name" value="Leu-rich_rpt_typical-subtyp"/>
</dbReference>
<evidence type="ECO:0000256" key="44">
    <source>
        <dbReference type="PIRSR" id="PIRSR602403-1"/>
    </source>
</evidence>
<comment type="catalytic activity">
    <reaction evidence="34">
        <text>lanosterol + 3 reduced [NADPH--hemoprotein reductase] + 3 O2 = 4,4-dimethyl-5alpha-cholesta-8,14,24-trien-3beta-ol + formate + 3 oxidized [NADPH--hemoprotein reductase] + 4 H2O + 4 H(+)</text>
        <dbReference type="Rhea" id="RHEA:25286"/>
        <dbReference type="Rhea" id="RHEA-COMP:11964"/>
        <dbReference type="Rhea" id="RHEA-COMP:11965"/>
        <dbReference type="ChEBI" id="CHEBI:15377"/>
        <dbReference type="ChEBI" id="CHEBI:15378"/>
        <dbReference type="ChEBI" id="CHEBI:15379"/>
        <dbReference type="ChEBI" id="CHEBI:15740"/>
        <dbReference type="ChEBI" id="CHEBI:16521"/>
        <dbReference type="ChEBI" id="CHEBI:17813"/>
        <dbReference type="ChEBI" id="CHEBI:57618"/>
        <dbReference type="ChEBI" id="CHEBI:58210"/>
        <dbReference type="EC" id="1.14.14.154"/>
    </reaction>
    <physiologicalReaction direction="left-to-right" evidence="34">
        <dbReference type="Rhea" id="RHEA:25287"/>
    </physiologicalReaction>
</comment>
<dbReference type="SMART" id="SM00365">
    <property type="entry name" value="LRR_SD22"/>
    <property type="match status" value="10"/>
</dbReference>
<evidence type="ECO:0000256" key="35">
    <source>
        <dbReference type="ARBA" id="ARBA00047702"/>
    </source>
</evidence>
<dbReference type="Gene3D" id="1.10.630.10">
    <property type="entry name" value="Cytochrome P450"/>
    <property type="match status" value="1"/>
</dbReference>
<evidence type="ECO:0000256" key="42">
    <source>
        <dbReference type="ARBA" id="ARBA00049163"/>
    </source>
</evidence>
<dbReference type="GO" id="GO:0006695">
    <property type="term" value="P:cholesterol biosynthetic process"/>
    <property type="evidence" value="ECO:0007669"/>
    <property type="project" value="UniProtKB-KW"/>
</dbReference>
<evidence type="ECO:0000256" key="5">
    <source>
        <dbReference type="ARBA" id="ARBA00022516"/>
    </source>
</evidence>
<evidence type="ECO:0000256" key="34">
    <source>
        <dbReference type="ARBA" id="ARBA00047670"/>
    </source>
</evidence>
<evidence type="ECO:0000256" key="37">
    <source>
        <dbReference type="ARBA" id="ARBA00048245"/>
    </source>
</evidence>
<comment type="catalytic activity">
    <reaction evidence="37">
        <text>32-oxo-24,25-dihydrolanosterol + reduced [NADPH--hemoprotein reductase] + O2 = 4,4-dimethyl-8,14-cholestadien-3beta-ol + formate + oxidized [NADPH--hemoprotein reductase] + H2O + 2 H(+)</text>
        <dbReference type="Rhea" id="RHEA:75083"/>
        <dbReference type="Rhea" id="RHEA-COMP:11964"/>
        <dbReference type="Rhea" id="RHEA-COMP:11965"/>
        <dbReference type="ChEBI" id="CHEBI:15377"/>
        <dbReference type="ChEBI" id="CHEBI:15378"/>
        <dbReference type="ChEBI" id="CHEBI:15379"/>
        <dbReference type="ChEBI" id="CHEBI:15740"/>
        <dbReference type="ChEBI" id="CHEBI:57618"/>
        <dbReference type="ChEBI" id="CHEBI:58210"/>
        <dbReference type="ChEBI" id="CHEBI:78904"/>
        <dbReference type="ChEBI" id="CHEBI:87060"/>
    </reaction>
    <physiologicalReaction direction="left-to-right" evidence="37">
        <dbReference type="Rhea" id="RHEA:75084"/>
    </physiologicalReaction>
</comment>
<feature type="compositionally biased region" description="Basic and acidic residues" evidence="45">
    <location>
        <begin position="71"/>
        <end position="91"/>
    </location>
</feature>
<dbReference type="SMR" id="S7PZA6"/>
<keyword evidence="14" id="KW-0752">Steroid biosynthesis</keyword>
<dbReference type="EC" id="1.14.14.154" evidence="25"/>
<comment type="subcellular location">
    <subcellularLocation>
        <location evidence="3">Endoplasmic reticulum membrane</location>
        <topology evidence="3">Single-pass membrane protein</topology>
    </subcellularLocation>
    <subcellularLocation>
        <location evidence="2">Microsome membrane</location>
        <topology evidence="2">Single-pass membrane protein</topology>
    </subcellularLocation>
</comment>
<comment type="catalytic activity">
    <reaction evidence="36">
        <text>24,25-dihydrolanosterol + reduced [NADPH--hemoprotein reductase] + O2 = 32-hydroxy-24,25-dihydrolanosterol + oxidized [NADPH--hemoprotein reductase] + H2O + H(+)</text>
        <dbReference type="Rhea" id="RHEA:75079"/>
        <dbReference type="Rhea" id="RHEA-COMP:11964"/>
        <dbReference type="Rhea" id="RHEA-COMP:11965"/>
        <dbReference type="ChEBI" id="CHEBI:15377"/>
        <dbReference type="ChEBI" id="CHEBI:15378"/>
        <dbReference type="ChEBI" id="CHEBI:15379"/>
        <dbReference type="ChEBI" id="CHEBI:28113"/>
        <dbReference type="ChEBI" id="CHEBI:57618"/>
        <dbReference type="ChEBI" id="CHEBI:58210"/>
        <dbReference type="ChEBI" id="CHEBI:87057"/>
    </reaction>
    <physiologicalReaction direction="left-to-right" evidence="36">
        <dbReference type="Rhea" id="RHEA:75080"/>
    </physiologicalReaction>
</comment>
<evidence type="ECO:0000256" key="21">
    <source>
        <dbReference type="ARBA" id="ARBA00023136"/>
    </source>
</evidence>
<evidence type="ECO:0000256" key="14">
    <source>
        <dbReference type="ARBA" id="ARBA00022955"/>
    </source>
</evidence>
<evidence type="ECO:0000256" key="19">
    <source>
        <dbReference type="ARBA" id="ARBA00023033"/>
    </source>
</evidence>
<dbReference type="Pfam" id="PF00067">
    <property type="entry name" value="p450"/>
    <property type="match status" value="1"/>
</dbReference>
<gene>
    <name evidence="47" type="ORF">D623_10033809</name>
</gene>
<evidence type="ECO:0000313" key="48">
    <source>
        <dbReference type="Proteomes" id="UP000052978"/>
    </source>
</evidence>
<dbReference type="PANTHER" id="PTHR48051">
    <property type="match status" value="1"/>
</dbReference>
<dbReference type="GO" id="GO:0032259">
    <property type="term" value="P:methylation"/>
    <property type="evidence" value="ECO:0007669"/>
    <property type="project" value="UniProtKB-KW"/>
</dbReference>
<comment type="catalytic activity">
    <reaction evidence="39">
        <text>32-hydroxy-24,25-dihydrolanosterol + reduced [NADPH--hemoprotein reductase] + O2 = 32-oxo-24,25-dihydrolanosterol + oxidized [NADPH--hemoprotein reductase] + 2 H2O + H(+)</text>
        <dbReference type="Rhea" id="RHEA:75087"/>
        <dbReference type="Rhea" id="RHEA-COMP:11964"/>
        <dbReference type="Rhea" id="RHEA-COMP:11965"/>
        <dbReference type="ChEBI" id="CHEBI:15377"/>
        <dbReference type="ChEBI" id="CHEBI:15378"/>
        <dbReference type="ChEBI" id="CHEBI:15379"/>
        <dbReference type="ChEBI" id="CHEBI:57618"/>
        <dbReference type="ChEBI" id="CHEBI:58210"/>
        <dbReference type="ChEBI" id="CHEBI:87057"/>
        <dbReference type="ChEBI" id="CHEBI:87060"/>
    </reaction>
    <physiologicalReaction direction="left-to-right" evidence="39">
        <dbReference type="Rhea" id="RHEA:75088"/>
    </physiologicalReaction>
</comment>
<evidence type="ECO:0000256" key="15">
    <source>
        <dbReference type="ARBA" id="ARBA00022989"/>
    </source>
</evidence>
<keyword evidence="8 44" id="KW-0349">Heme</keyword>
<keyword evidence="11" id="KW-0677">Repeat</keyword>
<evidence type="ECO:0000256" key="38">
    <source>
        <dbReference type="ARBA" id="ARBA00048479"/>
    </source>
</evidence>
<evidence type="ECO:0000256" key="26">
    <source>
        <dbReference type="ARBA" id="ARBA00041158"/>
    </source>
</evidence>
<keyword evidence="21" id="KW-0472">Membrane</keyword>
<dbReference type="PROSITE" id="PS00086">
    <property type="entry name" value="CYTOCHROME_P450"/>
    <property type="match status" value="1"/>
</dbReference>
<keyword evidence="47" id="KW-0489">Methyltransferase</keyword>
<keyword evidence="18" id="KW-0756">Sterol biosynthesis</keyword>
<dbReference type="InterPro" id="IPR036396">
    <property type="entry name" value="Cyt_P450_sf"/>
</dbReference>
<dbReference type="SUPFAM" id="SSF52058">
    <property type="entry name" value="L domain-like"/>
    <property type="match status" value="2"/>
</dbReference>
<dbReference type="eggNOG" id="KOG0619">
    <property type="taxonomic scope" value="Eukaryota"/>
</dbReference>
<evidence type="ECO:0000256" key="17">
    <source>
        <dbReference type="ARBA" id="ARBA00023004"/>
    </source>
</evidence>
<evidence type="ECO:0000256" key="29">
    <source>
        <dbReference type="ARBA" id="ARBA00043041"/>
    </source>
</evidence>
<keyword evidence="19" id="KW-0503">Monooxygenase</keyword>
<keyword evidence="47" id="KW-0808">Transferase</keyword>
<comment type="catalytic activity">
    <reaction evidence="42">
        <text>lanosterol + reduced [NADPH--hemoprotein reductase] + O2 = 32-hydroxylanosterol + oxidized [NADPH--hemoprotein reductase] + H2O + H(+)</text>
        <dbReference type="Rhea" id="RHEA:75103"/>
        <dbReference type="Rhea" id="RHEA-COMP:11964"/>
        <dbReference type="Rhea" id="RHEA-COMP:11965"/>
        <dbReference type="ChEBI" id="CHEBI:15377"/>
        <dbReference type="ChEBI" id="CHEBI:15378"/>
        <dbReference type="ChEBI" id="CHEBI:15379"/>
        <dbReference type="ChEBI" id="CHEBI:16521"/>
        <dbReference type="ChEBI" id="CHEBI:57618"/>
        <dbReference type="ChEBI" id="CHEBI:58210"/>
        <dbReference type="ChEBI" id="CHEBI:166806"/>
    </reaction>
    <physiologicalReaction direction="left-to-right" evidence="42">
        <dbReference type="Rhea" id="RHEA:75104"/>
    </physiologicalReaction>
</comment>
<dbReference type="FunFam" id="3.80.10.10:FF:001695">
    <property type="entry name" value="Leucine rich repeats and death domain containing 1"/>
    <property type="match status" value="1"/>
</dbReference>
<feature type="domain" description="Disease resistance R13L4/SHOC-2-like LRR" evidence="46">
    <location>
        <begin position="178"/>
        <end position="294"/>
    </location>
</feature>
<evidence type="ECO:0000256" key="32">
    <source>
        <dbReference type="ARBA" id="ARBA00047379"/>
    </source>
</evidence>
<evidence type="ECO:0000256" key="1">
    <source>
        <dbReference type="ARBA" id="ARBA00001971"/>
    </source>
</evidence>
<evidence type="ECO:0000256" key="9">
    <source>
        <dbReference type="ARBA" id="ARBA00022692"/>
    </source>
</evidence>
<keyword evidence="15" id="KW-1133">Transmembrane helix</keyword>
<evidence type="ECO:0000256" key="33">
    <source>
        <dbReference type="ARBA" id="ARBA00047587"/>
    </source>
</evidence>
<evidence type="ECO:0000256" key="12">
    <source>
        <dbReference type="ARBA" id="ARBA00022778"/>
    </source>
</evidence>
<protein>
    <recommendedName>
        <fullName evidence="26">Lanosterol 14-alpha demethylase</fullName>
        <ecNumber evidence="25">1.14.14.154</ecNumber>
    </recommendedName>
    <alternativeName>
        <fullName evidence="27">CYPLI</fullName>
    </alternativeName>
    <alternativeName>
        <fullName evidence="28">Cytochrome P450 51A1</fullName>
    </alternativeName>
    <alternativeName>
        <fullName evidence="30">Cytochrome P450-14DM</fullName>
    </alternativeName>
    <alternativeName>
        <fullName evidence="29">Cytochrome P450LI</fullName>
    </alternativeName>
</protein>
<dbReference type="InterPro" id="IPR050216">
    <property type="entry name" value="LRR_domain-containing"/>
</dbReference>
<evidence type="ECO:0000256" key="3">
    <source>
        <dbReference type="ARBA" id="ARBA00004389"/>
    </source>
</evidence>
<dbReference type="FunFam" id="1.10.630.10:FF:000027">
    <property type="entry name" value="lanosterol 14-alpha demethylase isoform X1"/>
    <property type="match status" value="1"/>
</dbReference>
<comment type="catalytic activity">
    <reaction evidence="40">
        <text>24,25-dihydrolanosterol + 3 reduced [NADPH--hemoprotein reductase] + 3 O2 = 4,4-dimethyl-8,14-cholestadien-3beta-ol + formate + 3 oxidized [NADPH--hemoprotein reductase] + 4 H2O + 4 H(+)</text>
        <dbReference type="Rhea" id="RHEA:45960"/>
        <dbReference type="Rhea" id="RHEA-COMP:11964"/>
        <dbReference type="Rhea" id="RHEA-COMP:11965"/>
        <dbReference type="ChEBI" id="CHEBI:15377"/>
        <dbReference type="ChEBI" id="CHEBI:15378"/>
        <dbReference type="ChEBI" id="CHEBI:15379"/>
        <dbReference type="ChEBI" id="CHEBI:15740"/>
        <dbReference type="ChEBI" id="CHEBI:28113"/>
        <dbReference type="ChEBI" id="CHEBI:57618"/>
        <dbReference type="ChEBI" id="CHEBI:58210"/>
        <dbReference type="ChEBI" id="CHEBI:78904"/>
    </reaction>
    <physiologicalReaction direction="left-to-right" evidence="40">
        <dbReference type="Rhea" id="RHEA:45961"/>
    </physiologicalReaction>
</comment>
<evidence type="ECO:0000256" key="31">
    <source>
        <dbReference type="ARBA" id="ARBA00046178"/>
    </source>
</evidence>
<dbReference type="PROSITE" id="PS51450">
    <property type="entry name" value="LRR"/>
    <property type="match status" value="9"/>
</dbReference>
<evidence type="ECO:0000256" key="36">
    <source>
        <dbReference type="ARBA" id="ARBA00047983"/>
    </source>
</evidence>
<feature type="binding site" description="axial binding residue" evidence="44">
    <location>
        <position position="1034"/>
    </location>
    <ligand>
        <name>heme</name>
        <dbReference type="ChEBI" id="CHEBI:30413"/>
    </ligand>
    <ligandPart>
        <name>Fe</name>
        <dbReference type="ChEBI" id="CHEBI:18248"/>
    </ligandPart>
</feature>
<evidence type="ECO:0000256" key="8">
    <source>
        <dbReference type="ARBA" id="ARBA00022617"/>
    </source>
</evidence>
<evidence type="ECO:0000256" key="18">
    <source>
        <dbReference type="ARBA" id="ARBA00023011"/>
    </source>
</evidence>
<name>S7PZA6_MYOBR</name>
<comment type="similarity">
    <text evidence="4">Belongs to the cytochrome P450 family.</text>
</comment>
<keyword evidence="20" id="KW-0443">Lipid metabolism</keyword>
<dbReference type="GO" id="GO:0020037">
    <property type="term" value="F:heme binding"/>
    <property type="evidence" value="ECO:0007669"/>
    <property type="project" value="InterPro"/>
</dbReference>
<evidence type="ECO:0000256" key="28">
    <source>
        <dbReference type="ARBA" id="ARBA00042628"/>
    </source>
</evidence>
<comment type="catalytic activity">
    <reaction evidence="32">
        <text>32-hydroxylanosterol + reduced [NADPH--hemoprotein reductase] + O2 = 32-oxolanosterol + oxidized [NADPH--hemoprotein reductase] + 2 H2O + H(+)</text>
        <dbReference type="Rhea" id="RHEA:75107"/>
        <dbReference type="Rhea" id="RHEA-COMP:11964"/>
        <dbReference type="Rhea" id="RHEA-COMP:11965"/>
        <dbReference type="ChEBI" id="CHEBI:15377"/>
        <dbReference type="ChEBI" id="CHEBI:15378"/>
        <dbReference type="ChEBI" id="CHEBI:15379"/>
        <dbReference type="ChEBI" id="CHEBI:57618"/>
        <dbReference type="ChEBI" id="CHEBI:58210"/>
        <dbReference type="ChEBI" id="CHEBI:166681"/>
        <dbReference type="ChEBI" id="CHEBI:166806"/>
    </reaction>
    <physiologicalReaction direction="left-to-right" evidence="32">
        <dbReference type="Rhea" id="RHEA:75108"/>
    </physiologicalReaction>
</comment>
<evidence type="ECO:0000256" key="16">
    <source>
        <dbReference type="ARBA" id="ARBA00023002"/>
    </source>
</evidence>
<keyword evidence="48" id="KW-1185">Reference proteome</keyword>
<keyword evidence="12" id="KW-0152">Cholesterol biosynthesis</keyword>
<dbReference type="SMART" id="SM00369">
    <property type="entry name" value="LRR_TYP"/>
    <property type="match status" value="12"/>
</dbReference>
<dbReference type="InterPro" id="IPR055414">
    <property type="entry name" value="LRR_R13L4/SHOC2-like"/>
</dbReference>
<keyword evidence="22" id="KW-1207">Sterol metabolism</keyword>
<comment type="catalytic activity">
    <reaction evidence="41">
        <text>a 14alpha-methyl steroid + reduced [NADPH--hemoprotein reductase] + O2 = a 14alpha-hydroxymethyl steroid + oxidized [NADPH--hemoprotein reductase] + H2O + H(+)</text>
        <dbReference type="Rhea" id="RHEA:68060"/>
        <dbReference type="Rhea" id="RHEA-COMP:11964"/>
        <dbReference type="Rhea" id="RHEA-COMP:11965"/>
        <dbReference type="ChEBI" id="CHEBI:15377"/>
        <dbReference type="ChEBI" id="CHEBI:15378"/>
        <dbReference type="ChEBI" id="CHEBI:15379"/>
        <dbReference type="ChEBI" id="CHEBI:57618"/>
        <dbReference type="ChEBI" id="CHEBI:58210"/>
        <dbReference type="ChEBI" id="CHEBI:138029"/>
        <dbReference type="ChEBI" id="CHEBI:176901"/>
    </reaction>
    <physiologicalReaction direction="left-to-right" evidence="41">
        <dbReference type="Rhea" id="RHEA:68061"/>
    </physiologicalReaction>
</comment>
<dbReference type="InterPro" id="IPR032675">
    <property type="entry name" value="LRR_dom_sf"/>
</dbReference>
<dbReference type="CDD" id="cd11042">
    <property type="entry name" value="CYP51-like"/>
    <property type="match status" value="1"/>
</dbReference>
<comment type="pathway">
    <text evidence="24">Steroid biosynthesis; zymosterol biosynthesis; zymosterol from lanosterol: step 1/6.</text>
</comment>
<dbReference type="InterPro" id="IPR002403">
    <property type="entry name" value="Cyt_P450_E_grp-IV"/>
</dbReference>